<dbReference type="Gene3D" id="3.30.565.10">
    <property type="entry name" value="Histidine kinase-like ATPase, C-terminal domain"/>
    <property type="match status" value="1"/>
</dbReference>
<organism evidence="1">
    <name type="scientific">bioreactor metagenome</name>
    <dbReference type="NCBI Taxonomy" id="1076179"/>
    <lineage>
        <taxon>unclassified sequences</taxon>
        <taxon>metagenomes</taxon>
        <taxon>ecological metagenomes</taxon>
    </lineage>
</organism>
<dbReference type="AlphaFoldDB" id="A0A645A9F7"/>
<protein>
    <recommendedName>
        <fullName evidence="2">Histidine kinase/HSP90-like ATPase domain-containing protein</fullName>
    </recommendedName>
</protein>
<name>A0A645A9F7_9ZZZZ</name>
<dbReference type="PANTHER" id="PTHR43065">
    <property type="entry name" value="SENSOR HISTIDINE KINASE"/>
    <property type="match status" value="1"/>
</dbReference>
<reference evidence="1" key="1">
    <citation type="submission" date="2019-08" db="EMBL/GenBank/DDBJ databases">
        <authorList>
            <person name="Kucharzyk K."/>
            <person name="Murdoch R.W."/>
            <person name="Higgins S."/>
            <person name="Loffler F."/>
        </authorList>
    </citation>
    <scope>NUCLEOTIDE SEQUENCE</scope>
</reference>
<dbReference type="SUPFAM" id="SSF55874">
    <property type="entry name" value="ATPase domain of HSP90 chaperone/DNA topoisomerase II/histidine kinase"/>
    <property type="match status" value="1"/>
</dbReference>
<accession>A0A645A9F7</accession>
<proteinExistence type="predicted"/>
<dbReference type="EMBL" id="VSSQ01012687">
    <property type="protein sequence ID" value="MPM49819.1"/>
    <property type="molecule type" value="Genomic_DNA"/>
</dbReference>
<evidence type="ECO:0008006" key="2">
    <source>
        <dbReference type="Google" id="ProtNLM"/>
    </source>
</evidence>
<gene>
    <name evidence="1" type="ORF">SDC9_96551</name>
</gene>
<sequence length="83" mass="9272">MNNDSINNDSTELRNHSIFTLVYSDNGGCFPENIDFNNPDTLGLQLVKALVEQIDGTVELEKGEKTKFTIRFEDKGFSGSNNN</sequence>
<comment type="caution">
    <text evidence="1">The sequence shown here is derived from an EMBL/GenBank/DDBJ whole genome shotgun (WGS) entry which is preliminary data.</text>
</comment>
<dbReference type="PANTHER" id="PTHR43065:SF23">
    <property type="entry name" value="SENSOR HISTIDINE KINASE PDTAS"/>
    <property type="match status" value="1"/>
</dbReference>
<dbReference type="InterPro" id="IPR036890">
    <property type="entry name" value="HATPase_C_sf"/>
</dbReference>
<evidence type="ECO:0000313" key="1">
    <source>
        <dbReference type="EMBL" id="MPM49819.1"/>
    </source>
</evidence>